<keyword evidence="4 6" id="KW-1133">Transmembrane helix</keyword>
<evidence type="ECO:0000256" key="3">
    <source>
        <dbReference type="ARBA" id="ARBA00022692"/>
    </source>
</evidence>
<protein>
    <submittedName>
        <fullName evidence="7">Cytochrome-c oxidase</fullName>
    </submittedName>
</protein>
<comment type="caution">
    <text evidence="7">The sequence shown here is derived from an EMBL/GenBank/DDBJ whole genome shotgun (WGS) entry which is preliminary data.</text>
</comment>
<feature type="transmembrane region" description="Helical" evidence="6">
    <location>
        <begin position="68"/>
        <end position="89"/>
    </location>
</feature>
<dbReference type="NCBIfam" id="TIGR02229">
    <property type="entry name" value="caa3_sub_IV"/>
    <property type="match status" value="1"/>
</dbReference>
<dbReference type="Proteomes" id="UP000885779">
    <property type="component" value="Unassembled WGS sequence"/>
</dbReference>
<evidence type="ECO:0000256" key="5">
    <source>
        <dbReference type="ARBA" id="ARBA00023136"/>
    </source>
</evidence>
<evidence type="ECO:0000256" key="4">
    <source>
        <dbReference type="ARBA" id="ARBA00022989"/>
    </source>
</evidence>
<evidence type="ECO:0000256" key="2">
    <source>
        <dbReference type="ARBA" id="ARBA00022475"/>
    </source>
</evidence>
<keyword evidence="3 6" id="KW-0812">Transmembrane</keyword>
<comment type="subcellular location">
    <subcellularLocation>
        <location evidence="1">Cell membrane</location>
        <topology evidence="1">Multi-pass membrane protein</topology>
    </subcellularLocation>
</comment>
<evidence type="ECO:0000313" key="7">
    <source>
        <dbReference type="EMBL" id="HGY54157.1"/>
    </source>
</evidence>
<reference evidence="7" key="1">
    <citation type="journal article" date="2020" name="mSystems">
        <title>Genome- and Community-Level Interaction Insights into Carbon Utilization and Element Cycling Functions of Hydrothermarchaeota in Hydrothermal Sediment.</title>
        <authorList>
            <person name="Zhou Z."/>
            <person name="Liu Y."/>
            <person name="Xu W."/>
            <person name="Pan J."/>
            <person name="Luo Z.H."/>
            <person name="Li M."/>
        </authorList>
    </citation>
    <scope>NUCLEOTIDE SEQUENCE [LARGE SCALE GENOMIC DNA]</scope>
    <source>
        <strain evidence="7">HyVt-577</strain>
    </source>
</reference>
<feature type="transmembrane region" description="Helical" evidence="6">
    <location>
        <begin position="41"/>
        <end position="62"/>
    </location>
</feature>
<dbReference type="EMBL" id="DRQG01000004">
    <property type="protein sequence ID" value="HGY54157.1"/>
    <property type="molecule type" value="Genomic_DNA"/>
</dbReference>
<dbReference type="InterPro" id="IPR011743">
    <property type="entry name" value="Caa3_sub_IV"/>
</dbReference>
<dbReference type="GO" id="GO:0005886">
    <property type="term" value="C:plasma membrane"/>
    <property type="evidence" value="ECO:0007669"/>
    <property type="project" value="UniProtKB-SubCell"/>
</dbReference>
<accession>A0A7V4UBQ7</accession>
<name>A0A7V4UBQ7_CALAY</name>
<dbReference type="InterPro" id="IPR005171">
    <property type="entry name" value="Cyt_c_oxidase_su4_prok"/>
</dbReference>
<keyword evidence="5 6" id="KW-0472">Membrane</keyword>
<proteinExistence type="predicted"/>
<evidence type="ECO:0000256" key="1">
    <source>
        <dbReference type="ARBA" id="ARBA00004651"/>
    </source>
</evidence>
<keyword evidence="2" id="KW-1003">Cell membrane</keyword>
<feature type="transmembrane region" description="Helical" evidence="6">
    <location>
        <begin position="14"/>
        <end position="34"/>
    </location>
</feature>
<evidence type="ECO:0000256" key="6">
    <source>
        <dbReference type="SAM" id="Phobius"/>
    </source>
</evidence>
<sequence>MDKHKNHITPVSTYLKVGGALLVLTGVTVAVSFVHLGPFNLVVALLIAGAKASLVGLFFMHLLYDNKLFATIFSISLLFVSVFIILILFDTLTRDAIYEQKAQPIKATQLIEKPN</sequence>
<organism evidence="7">
    <name type="scientific">Caldithrix abyssi</name>
    <dbReference type="NCBI Taxonomy" id="187145"/>
    <lineage>
        <taxon>Bacteria</taxon>
        <taxon>Pseudomonadati</taxon>
        <taxon>Calditrichota</taxon>
        <taxon>Calditrichia</taxon>
        <taxon>Calditrichales</taxon>
        <taxon>Calditrichaceae</taxon>
        <taxon>Caldithrix</taxon>
    </lineage>
</organism>
<gene>
    <name evidence="7" type="ORF">ENK44_00515</name>
</gene>
<dbReference type="AlphaFoldDB" id="A0A7V4UBQ7"/>
<dbReference type="Pfam" id="PF03626">
    <property type="entry name" value="COX4_pro"/>
    <property type="match status" value="1"/>
</dbReference>